<evidence type="ECO:0000313" key="5">
    <source>
        <dbReference type="EMBL" id="VAW08430.1"/>
    </source>
</evidence>
<dbReference type="InterPro" id="IPR045854">
    <property type="entry name" value="NO2/SO3_Rdtase_4Fe4S_sf"/>
</dbReference>
<evidence type="ECO:0000259" key="4">
    <source>
        <dbReference type="Pfam" id="PF26540"/>
    </source>
</evidence>
<evidence type="ECO:0000256" key="2">
    <source>
        <dbReference type="ARBA" id="ARBA00023004"/>
    </source>
</evidence>
<name>A0A3B0SVB7_9ZZZZ</name>
<keyword evidence="1" id="KW-0479">Metal-binding</keyword>
<dbReference type="GO" id="GO:0046429">
    <property type="term" value="F:4-hydroxy-3-methylbut-2-en-1-yl diphosphate synthase activity (ferredoxin)"/>
    <property type="evidence" value="ECO:0007669"/>
    <property type="project" value="InterPro"/>
</dbReference>
<reference evidence="5" key="1">
    <citation type="submission" date="2018-06" db="EMBL/GenBank/DDBJ databases">
        <authorList>
            <person name="Zhirakovskaya E."/>
        </authorList>
    </citation>
    <scope>NUCLEOTIDE SEQUENCE</scope>
</reference>
<evidence type="ECO:0000256" key="3">
    <source>
        <dbReference type="ARBA" id="ARBA00023014"/>
    </source>
</evidence>
<keyword evidence="2" id="KW-0408">Iron</keyword>
<dbReference type="EMBL" id="UOEH01000662">
    <property type="protein sequence ID" value="VAW08430.1"/>
    <property type="molecule type" value="Genomic_DNA"/>
</dbReference>
<dbReference type="EC" id="1.17.7.3" evidence="5"/>
<dbReference type="GO" id="GO:0019288">
    <property type="term" value="P:isopentenyl diphosphate biosynthetic process, methylerythritol 4-phosphate pathway"/>
    <property type="evidence" value="ECO:0007669"/>
    <property type="project" value="TreeGrafter"/>
</dbReference>
<dbReference type="GO" id="GO:0051536">
    <property type="term" value="F:iron-sulfur cluster binding"/>
    <property type="evidence" value="ECO:0007669"/>
    <property type="project" value="UniProtKB-KW"/>
</dbReference>
<keyword evidence="5" id="KW-0560">Oxidoreductase</keyword>
<gene>
    <name evidence="5" type="ORF">MNBD_ALPHA05-704</name>
</gene>
<dbReference type="PANTHER" id="PTHR30454:SF0">
    <property type="entry name" value="4-HYDROXY-3-METHYLBUT-2-EN-1-YL DIPHOSPHATE SYNTHASE (FERREDOXIN), CHLOROPLASTIC"/>
    <property type="match status" value="1"/>
</dbReference>
<dbReference type="Gene3D" id="3.30.413.10">
    <property type="entry name" value="Sulfite Reductase Hemoprotein, domain 1"/>
    <property type="match status" value="1"/>
</dbReference>
<protein>
    <submittedName>
        <fullName evidence="5">(E)-4-hydroxy-3-methylbut-2-enyl-diphosphate synthase (Flavodoxin)</fullName>
        <ecNumber evidence="5">1.17.7.3</ecNumber>
    </submittedName>
</protein>
<dbReference type="InterPro" id="IPR004588">
    <property type="entry name" value="IspG_bac-typ"/>
</dbReference>
<organism evidence="5">
    <name type="scientific">hydrothermal vent metagenome</name>
    <dbReference type="NCBI Taxonomy" id="652676"/>
    <lineage>
        <taxon>unclassified sequences</taxon>
        <taxon>metagenomes</taxon>
        <taxon>ecological metagenomes</taxon>
    </lineage>
</organism>
<keyword evidence="3" id="KW-0411">Iron-sulfur</keyword>
<proteinExistence type="predicted"/>
<dbReference type="AlphaFoldDB" id="A0A3B0SVB7"/>
<sequence length="133" mass="14581">MGLRHRGVNVISCPSCARQGFNVIDTVEKLEERLAHITTPMSLSVIGCVVNGPGEARETDIAFTGGGAGKEHGMIYLNGEIDTASTMPRSLIIWLNWLKSAPLKFRLRKTSSQSLRSSFAILRQRAGIIPRVF</sequence>
<dbReference type="InterPro" id="IPR058579">
    <property type="entry name" value="IspG_C"/>
</dbReference>
<dbReference type="GO" id="GO:0141197">
    <property type="term" value="F:4-hydroxy-3-methylbut-2-enyl-diphosphate synthase activity (flavodoxin)"/>
    <property type="evidence" value="ECO:0007669"/>
    <property type="project" value="UniProtKB-EC"/>
</dbReference>
<evidence type="ECO:0000256" key="1">
    <source>
        <dbReference type="ARBA" id="ARBA00022723"/>
    </source>
</evidence>
<dbReference type="GO" id="GO:0016114">
    <property type="term" value="P:terpenoid biosynthetic process"/>
    <property type="evidence" value="ECO:0007669"/>
    <property type="project" value="InterPro"/>
</dbReference>
<dbReference type="Pfam" id="PF26540">
    <property type="entry name" value="GcpE_C"/>
    <property type="match status" value="1"/>
</dbReference>
<dbReference type="SUPFAM" id="SSF56014">
    <property type="entry name" value="Nitrite and sulphite reductase 4Fe-4S domain-like"/>
    <property type="match status" value="1"/>
</dbReference>
<feature type="domain" description="IspG C-terminal" evidence="4">
    <location>
        <begin position="9"/>
        <end position="83"/>
    </location>
</feature>
<accession>A0A3B0SVB7</accession>
<dbReference type="PANTHER" id="PTHR30454">
    <property type="entry name" value="4-HYDROXY-3-METHYLBUT-2-EN-1-YL DIPHOSPHATE SYNTHASE"/>
    <property type="match status" value="1"/>
</dbReference>
<dbReference type="GO" id="GO:0046872">
    <property type="term" value="F:metal ion binding"/>
    <property type="evidence" value="ECO:0007669"/>
    <property type="project" value="UniProtKB-KW"/>
</dbReference>